<dbReference type="Proteomes" id="UP000229896">
    <property type="component" value="Unassembled WGS sequence"/>
</dbReference>
<sequence>MNKIFVNTDGGSRGNPGPAAIGVVFFDASGKEIHSYKSCIGRATNNEAEYQAIIKALEILLKSKWFSENNIAEKEVVCRLDSQLVVEQINGNYKIKQDHIKLLVAQLRQMISQMDLNISFVHIPREENKIADKLVNQALDEK</sequence>
<evidence type="ECO:0000313" key="3">
    <source>
        <dbReference type="Proteomes" id="UP000229896"/>
    </source>
</evidence>
<dbReference type="AlphaFoldDB" id="A0A2M6YCE9"/>
<protein>
    <submittedName>
        <fullName evidence="2">Ribonuclease H</fullName>
    </submittedName>
</protein>
<dbReference type="EMBL" id="PEXI01000049">
    <property type="protein sequence ID" value="PIU24334.1"/>
    <property type="molecule type" value="Genomic_DNA"/>
</dbReference>
<dbReference type="CDD" id="cd09279">
    <property type="entry name" value="RNase_HI_like"/>
    <property type="match status" value="1"/>
</dbReference>
<dbReference type="PROSITE" id="PS50879">
    <property type="entry name" value="RNASE_H_1"/>
    <property type="match status" value="1"/>
</dbReference>
<comment type="caution">
    <text evidence="2">The sequence shown here is derived from an EMBL/GenBank/DDBJ whole genome shotgun (WGS) entry which is preliminary data.</text>
</comment>
<proteinExistence type="predicted"/>
<dbReference type="InterPro" id="IPR036397">
    <property type="entry name" value="RNaseH_sf"/>
</dbReference>
<dbReference type="SUPFAM" id="SSF53098">
    <property type="entry name" value="Ribonuclease H-like"/>
    <property type="match status" value="1"/>
</dbReference>
<organism evidence="2 3">
    <name type="scientific">Candidatus Berkelbacteria bacterium CG08_land_8_20_14_0_20_39_8</name>
    <dbReference type="NCBI Taxonomy" id="1974511"/>
    <lineage>
        <taxon>Bacteria</taxon>
        <taxon>Candidatus Berkelbacteria</taxon>
    </lineage>
</organism>
<evidence type="ECO:0000313" key="2">
    <source>
        <dbReference type="EMBL" id="PIU24334.1"/>
    </source>
</evidence>
<dbReference type="PANTHER" id="PTHR47723">
    <property type="entry name" value="OS05G0353850 PROTEIN"/>
    <property type="match status" value="1"/>
</dbReference>
<name>A0A2M6YCE9_9BACT</name>
<dbReference type="InterPro" id="IPR012337">
    <property type="entry name" value="RNaseH-like_sf"/>
</dbReference>
<feature type="domain" description="RNase H type-1" evidence="1">
    <location>
        <begin position="1"/>
        <end position="140"/>
    </location>
</feature>
<evidence type="ECO:0000259" key="1">
    <source>
        <dbReference type="PROSITE" id="PS50879"/>
    </source>
</evidence>
<dbReference type="PANTHER" id="PTHR47723:SF19">
    <property type="entry name" value="POLYNUCLEOTIDYL TRANSFERASE, RIBONUCLEASE H-LIKE SUPERFAMILY PROTEIN"/>
    <property type="match status" value="1"/>
</dbReference>
<dbReference type="GO" id="GO:0003676">
    <property type="term" value="F:nucleic acid binding"/>
    <property type="evidence" value="ECO:0007669"/>
    <property type="project" value="InterPro"/>
</dbReference>
<accession>A0A2M6YCE9</accession>
<dbReference type="Gene3D" id="3.30.420.10">
    <property type="entry name" value="Ribonuclease H-like superfamily/Ribonuclease H"/>
    <property type="match status" value="1"/>
</dbReference>
<dbReference type="InterPro" id="IPR053151">
    <property type="entry name" value="RNase_H-like"/>
</dbReference>
<reference evidence="3" key="1">
    <citation type="submission" date="2017-09" db="EMBL/GenBank/DDBJ databases">
        <title>Depth-based differentiation of microbial function through sediment-hosted aquifers and enrichment of novel symbionts in the deep terrestrial subsurface.</title>
        <authorList>
            <person name="Probst A.J."/>
            <person name="Ladd B."/>
            <person name="Jarett J.K."/>
            <person name="Geller-Mcgrath D.E."/>
            <person name="Sieber C.M.K."/>
            <person name="Emerson J.B."/>
            <person name="Anantharaman K."/>
            <person name="Thomas B.C."/>
            <person name="Malmstrom R."/>
            <person name="Stieglmeier M."/>
            <person name="Klingl A."/>
            <person name="Woyke T."/>
            <person name="Ryan C.M."/>
            <person name="Banfield J.F."/>
        </authorList>
    </citation>
    <scope>NUCLEOTIDE SEQUENCE [LARGE SCALE GENOMIC DNA]</scope>
</reference>
<gene>
    <name evidence="2" type="ORF">COT12_01510</name>
</gene>
<dbReference type="InterPro" id="IPR002156">
    <property type="entry name" value="RNaseH_domain"/>
</dbReference>
<dbReference type="GO" id="GO:0004523">
    <property type="term" value="F:RNA-DNA hybrid ribonuclease activity"/>
    <property type="evidence" value="ECO:0007669"/>
    <property type="project" value="InterPro"/>
</dbReference>
<dbReference type="Pfam" id="PF13456">
    <property type="entry name" value="RVT_3"/>
    <property type="match status" value="1"/>
</dbReference>